<dbReference type="InterPro" id="IPR004839">
    <property type="entry name" value="Aminotransferase_I/II_large"/>
</dbReference>
<proteinExistence type="inferred from homology"/>
<keyword evidence="7" id="KW-0808">Transferase</keyword>
<dbReference type="Pfam" id="PF00392">
    <property type="entry name" value="GntR"/>
    <property type="match status" value="1"/>
</dbReference>
<name>A0ABS0WBZ2_9ALTE</name>
<dbReference type="PANTHER" id="PTHR46577:SF1">
    <property type="entry name" value="HTH-TYPE TRANSCRIPTIONAL REGULATORY PROTEIN GABR"/>
    <property type="match status" value="1"/>
</dbReference>
<dbReference type="InterPro" id="IPR015421">
    <property type="entry name" value="PyrdxlP-dep_Trfase_major"/>
</dbReference>
<evidence type="ECO:0000256" key="1">
    <source>
        <dbReference type="ARBA" id="ARBA00005384"/>
    </source>
</evidence>
<dbReference type="EMBL" id="JAEILT010000006">
    <property type="protein sequence ID" value="MBJ2136004.1"/>
    <property type="molecule type" value="Genomic_DNA"/>
</dbReference>
<dbReference type="PRINTS" id="PR00035">
    <property type="entry name" value="HTHGNTR"/>
</dbReference>
<evidence type="ECO:0000313" key="8">
    <source>
        <dbReference type="Proteomes" id="UP000649232"/>
    </source>
</evidence>
<sequence length="488" mass="54678">MLRPWETQLWLEDSSGKTLHSKLLNTLTVDIKEGRLLPGSMLPGSRSLAEQLSVNRKTVQQVYEELEAQGWLVTRPRSGTFVSETLPEQGLSKSDQYLVNSTDRTKSASELVEILYQDALGSYSDIPAINDGTPDSRLIPYELLARTYRRVCIDLSRQSKLGYGDPKGSIELRKSIAKMLSGDRFMNCSAERVCVVRGSQMGIYLASRILDPAKGAIVMEDLCYLPARAAFESNGFKVLKCRLDDKGLDIEHLREILAEHSVAAIYVTPHHQYPTTVCLHMDRRLVLLELSKAYKFAVLEDDYDHEFHYGTNPIPPLASLPNSENVVHIGSMSKVFAPGLRLGYMAADAQFIERAAQEIVLIDRQGNAVSELVLSNLMESGEVRRHIRKTRKEYEARRNFAAEEFVRFFGDKVSFKLPTGGMAMWVDISKLVDGRALERLPGKDSTLSTVYNDGQVIPTHLRFGFGALSKSEITESLEQLSRALLVSE</sequence>
<dbReference type="CDD" id="cd00609">
    <property type="entry name" value="AAT_like"/>
    <property type="match status" value="1"/>
</dbReference>
<evidence type="ECO:0000256" key="3">
    <source>
        <dbReference type="ARBA" id="ARBA00023015"/>
    </source>
</evidence>
<keyword evidence="4" id="KW-0238">DNA-binding</keyword>
<dbReference type="InterPro" id="IPR015424">
    <property type="entry name" value="PyrdxlP-dep_Trfase"/>
</dbReference>
<dbReference type="InterPro" id="IPR051446">
    <property type="entry name" value="HTH_trans_reg/aminotransferase"/>
</dbReference>
<evidence type="ECO:0000313" key="7">
    <source>
        <dbReference type="EMBL" id="MBJ2136004.1"/>
    </source>
</evidence>
<dbReference type="InterPro" id="IPR000524">
    <property type="entry name" value="Tscrpt_reg_HTH_GntR"/>
</dbReference>
<dbReference type="SUPFAM" id="SSF53383">
    <property type="entry name" value="PLP-dependent transferases"/>
    <property type="match status" value="1"/>
</dbReference>
<dbReference type="SUPFAM" id="SSF46785">
    <property type="entry name" value="Winged helix' DNA-binding domain"/>
    <property type="match status" value="1"/>
</dbReference>
<dbReference type="PANTHER" id="PTHR46577">
    <property type="entry name" value="HTH-TYPE TRANSCRIPTIONAL REGULATORY PROTEIN GABR"/>
    <property type="match status" value="1"/>
</dbReference>
<dbReference type="Gene3D" id="3.40.640.10">
    <property type="entry name" value="Type I PLP-dependent aspartate aminotransferase-like (Major domain)"/>
    <property type="match status" value="1"/>
</dbReference>
<gene>
    <name evidence="7" type="ORF">JEU11_06030</name>
</gene>
<dbReference type="Pfam" id="PF00155">
    <property type="entry name" value="Aminotran_1_2"/>
    <property type="match status" value="1"/>
</dbReference>
<dbReference type="Gene3D" id="1.10.10.10">
    <property type="entry name" value="Winged helix-like DNA-binding domain superfamily/Winged helix DNA-binding domain"/>
    <property type="match status" value="1"/>
</dbReference>
<dbReference type="PROSITE" id="PS50949">
    <property type="entry name" value="HTH_GNTR"/>
    <property type="match status" value="1"/>
</dbReference>
<dbReference type="Proteomes" id="UP000649232">
    <property type="component" value="Unassembled WGS sequence"/>
</dbReference>
<protein>
    <submittedName>
        <fullName evidence="7">PLP-dependent aminotransferase family protein</fullName>
    </submittedName>
</protein>
<evidence type="ECO:0000256" key="4">
    <source>
        <dbReference type="ARBA" id="ARBA00023125"/>
    </source>
</evidence>
<feature type="domain" description="HTH gntR-type" evidence="6">
    <location>
        <begin position="17"/>
        <end position="85"/>
    </location>
</feature>
<comment type="similarity">
    <text evidence="1">In the C-terminal section; belongs to the class-I pyridoxal-phosphate-dependent aminotransferase family.</text>
</comment>
<reference evidence="7 8" key="1">
    <citation type="submission" date="2020-12" db="EMBL/GenBank/DDBJ databases">
        <title>Draft genome sequences of nine environmental bacterial isolates colonizing plastic.</title>
        <authorList>
            <person name="Borre I."/>
            <person name="Sonnenschein E.C."/>
        </authorList>
    </citation>
    <scope>NUCLEOTIDE SEQUENCE [LARGE SCALE GENOMIC DNA]</scope>
    <source>
        <strain evidence="7 8">IB30</strain>
    </source>
</reference>
<keyword evidence="7" id="KW-0032">Aminotransferase</keyword>
<dbReference type="GO" id="GO:0008483">
    <property type="term" value="F:transaminase activity"/>
    <property type="evidence" value="ECO:0007669"/>
    <property type="project" value="UniProtKB-KW"/>
</dbReference>
<dbReference type="CDD" id="cd07377">
    <property type="entry name" value="WHTH_GntR"/>
    <property type="match status" value="1"/>
</dbReference>
<keyword evidence="3" id="KW-0805">Transcription regulation</keyword>
<dbReference type="InterPro" id="IPR036390">
    <property type="entry name" value="WH_DNA-bd_sf"/>
</dbReference>
<comment type="caution">
    <text evidence="7">The sequence shown here is derived from an EMBL/GenBank/DDBJ whole genome shotgun (WGS) entry which is preliminary data.</text>
</comment>
<keyword evidence="5" id="KW-0804">Transcription</keyword>
<dbReference type="InterPro" id="IPR036388">
    <property type="entry name" value="WH-like_DNA-bd_sf"/>
</dbReference>
<organism evidence="7 8">
    <name type="scientific">Paraglaciecola chathamensis</name>
    <dbReference type="NCBI Taxonomy" id="368405"/>
    <lineage>
        <taxon>Bacteria</taxon>
        <taxon>Pseudomonadati</taxon>
        <taxon>Pseudomonadota</taxon>
        <taxon>Gammaproteobacteria</taxon>
        <taxon>Alteromonadales</taxon>
        <taxon>Alteromonadaceae</taxon>
        <taxon>Paraglaciecola</taxon>
    </lineage>
</organism>
<accession>A0ABS0WBZ2</accession>
<dbReference type="SMART" id="SM00345">
    <property type="entry name" value="HTH_GNTR"/>
    <property type="match status" value="1"/>
</dbReference>
<evidence type="ECO:0000256" key="2">
    <source>
        <dbReference type="ARBA" id="ARBA00022898"/>
    </source>
</evidence>
<dbReference type="RefSeq" id="WP_198824022.1">
    <property type="nucleotide sequence ID" value="NZ_JAEILT010000006.1"/>
</dbReference>
<evidence type="ECO:0000259" key="6">
    <source>
        <dbReference type="PROSITE" id="PS50949"/>
    </source>
</evidence>
<evidence type="ECO:0000256" key="5">
    <source>
        <dbReference type="ARBA" id="ARBA00023163"/>
    </source>
</evidence>
<keyword evidence="2" id="KW-0663">Pyridoxal phosphate</keyword>